<name>C0QDR8_DESAH</name>
<reference evidence="1 2" key="1">
    <citation type="journal article" date="2009" name="Environ. Microbiol.">
        <title>Genome sequence of Desulfobacterium autotrophicum HRM2, a marine sulfate reducer oxidizing organic carbon completely to carbon dioxide.</title>
        <authorList>
            <person name="Strittmatter A.W."/>
            <person name="Liesegang H."/>
            <person name="Rabus R."/>
            <person name="Decker I."/>
            <person name="Amann J."/>
            <person name="Andres S."/>
            <person name="Henne A."/>
            <person name="Fricke W.F."/>
            <person name="Martinez-Arias R."/>
            <person name="Bartels D."/>
            <person name="Goesmann A."/>
            <person name="Krause L."/>
            <person name="Puehler A."/>
            <person name="Klenk H.P."/>
            <person name="Richter M."/>
            <person name="Schuler M."/>
            <person name="Gloeckner F.O."/>
            <person name="Meyerdierks A."/>
            <person name="Gottschalk G."/>
            <person name="Amann R."/>
        </authorList>
    </citation>
    <scope>NUCLEOTIDE SEQUENCE [LARGE SCALE GENOMIC DNA]</scope>
    <source>
        <strain evidence="2">ATCC 43914 / DSM 3382 / HRM2</strain>
    </source>
</reference>
<evidence type="ECO:0000313" key="1">
    <source>
        <dbReference type="EMBL" id="ACN17339.1"/>
    </source>
</evidence>
<dbReference type="EMBL" id="CP001087">
    <property type="protein sequence ID" value="ACN17339.1"/>
    <property type="molecule type" value="Genomic_DNA"/>
</dbReference>
<organism evidence="1 2">
    <name type="scientific">Desulforapulum autotrophicum (strain ATCC 43914 / DSM 3382 / VKM B-1955 / HRM2)</name>
    <name type="common">Desulfobacterium autotrophicum</name>
    <dbReference type="NCBI Taxonomy" id="177437"/>
    <lineage>
        <taxon>Bacteria</taxon>
        <taxon>Pseudomonadati</taxon>
        <taxon>Thermodesulfobacteriota</taxon>
        <taxon>Desulfobacteria</taxon>
        <taxon>Desulfobacterales</taxon>
        <taxon>Desulfobacteraceae</taxon>
        <taxon>Desulforapulum</taxon>
    </lineage>
</organism>
<evidence type="ECO:0000313" key="2">
    <source>
        <dbReference type="Proteomes" id="UP000000442"/>
    </source>
</evidence>
<dbReference type="InterPro" id="IPR010384">
    <property type="entry name" value="MtfA_fam"/>
</dbReference>
<sequence length="103" mass="11400">MFGLDMGDGVADGTPELHHLDQYRIWATVFSQAFFELRSLSEKGKKLSVCKVQKILKSERTAVREDGRCGDAFGSIISPLQKTAIKEKSGRVQHAKSSVSIFV</sequence>
<dbReference type="STRING" id="177437.HRM2_42830"/>
<accession>C0QDR8</accession>
<protein>
    <submittedName>
        <fullName evidence="1">Uncharacterized protein</fullName>
    </submittedName>
</protein>
<proteinExistence type="predicted"/>
<keyword evidence="2" id="KW-1185">Reference proteome</keyword>
<gene>
    <name evidence="1" type="ordered locus">HRM2_42830</name>
</gene>
<dbReference type="AlphaFoldDB" id="C0QDR8"/>
<dbReference type="HOGENOM" id="CLU_2259177_0_0_7"/>
<dbReference type="Proteomes" id="UP000000442">
    <property type="component" value="Chromosome"/>
</dbReference>
<dbReference type="Pfam" id="PF06167">
    <property type="entry name" value="Peptidase_M90"/>
    <property type="match status" value="1"/>
</dbReference>
<dbReference type="KEGG" id="dat:HRM2_42830"/>